<sequence>MTQGIVRDDEFKTFEIEPGITFRYLPVSKWKTLSIDVFCKVPITRERVTALALIPRLARRGTVNLPTLRDLSRSLEQMYGASMNTDARKIGPVQVLRFGMDLPSPEFLDPAAFGTLDGVNLGKALSFVWDVVTRPYLENDAYPLDRFEVEREEHRRDILAIINNRPHYATVRLVEELSKGDPRGLPAWGILEDLDTLDPRKTWDIWRETLSRCSVSIYAVGEGAEECGEILTRSKLFFPEPRVSDRLWDIHEELEAPPLPPGILRSTEELPGEQTILCMAFYTGVTEKDPRLPALLFFDGILGGFPHSKLFRTVREREGLAYFADTVPNTWRGLVLAIAGLDGKKISSAEALILEQVDSMKRGEITREEIENTRAGLLRRYRSESDSQEALIRRFLTQEVLGGPASEEEIISGILKVTKDDIVEVSQKAELKAVYVLDARKGDG</sequence>
<dbReference type="KEGG" id="fcz:IMF26_06585"/>
<dbReference type="AlphaFoldDB" id="A0AAT9L9Q9"/>
<dbReference type="Gene3D" id="3.30.830.10">
    <property type="entry name" value="Metalloenzyme, LuxS/M16 peptidase-like"/>
    <property type="match status" value="2"/>
</dbReference>
<dbReference type="InterPro" id="IPR007863">
    <property type="entry name" value="Peptidase_M16_C"/>
</dbReference>
<organism evidence="2">
    <name type="scientific">Candidatus Fermentithermobacillus carboniphilus</name>
    <dbReference type="NCBI Taxonomy" id="3085328"/>
    <lineage>
        <taxon>Bacteria</taxon>
        <taxon>Bacillati</taxon>
        <taxon>Bacillota</taxon>
        <taxon>Candidatus Fermentithermobacillia</taxon>
        <taxon>Candidatus Fermentithermobacillales</taxon>
        <taxon>Candidatus Fermentithermobacillaceae</taxon>
        <taxon>Candidatus Fermentithermobacillus</taxon>
    </lineage>
</organism>
<dbReference type="EMBL" id="CP062796">
    <property type="protein sequence ID" value="QUL97774.1"/>
    <property type="molecule type" value="Genomic_DNA"/>
</dbReference>
<evidence type="ECO:0000313" key="2">
    <source>
        <dbReference type="EMBL" id="QUL97774.1"/>
    </source>
</evidence>
<dbReference type="SUPFAM" id="SSF63411">
    <property type="entry name" value="LuxS/MPP-like metallohydrolase"/>
    <property type="match status" value="2"/>
</dbReference>
<protein>
    <submittedName>
        <fullName evidence="2">Insulinase family protein</fullName>
    </submittedName>
</protein>
<feature type="domain" description="Peptidase M16 C-terminal" evidence="1">
    <location>
        <begin position="259"/>
        <end position="377"/>
    </location>
</feature>
<reference evidence="2" key="2">
    <citation type="journal article" date="2023" name="Biology">
        <title>Prokaryotic Life Associated with Coal-Fire Gas Vents Revealed by Metagenomics.</title>
        <authorList>
            <person name="Kadnikov V.V."/>
            <person name="Mardanov A.V."/>
            <person name="Beletsky A.V."/>
            <person name="Karnachuk O.V."/>
            <person name="Ravin N.V."/>
        </authorList>
    </citation>
    <scope>NUCLEOTIDE SEQUENCE</scope>
    <source>
        <strain evidence="2">Bu02</strain>
    </source>
</reference>
<proteinExistence type="predicted"/>
<dbReference type="InterPro" id="IPR011249">
    <property type="entry name" value="Metalloenz_LuxS/M16"/>
</dbReference>
<evidence type="ECO:0000259" key="1">
    <source>
        <dbReference type="Pfam" id="PF05193"/>
    </source>
</evidence>
<dbReference type="GO" id="GO:0046872">
    <property type="term" value="F:metal ion binding"/>
    <property type="evidence" value="ECO:0007669"/>
    <property type="project" value="InterPro"/>
</dbReference>
<accession>A0AAT9L9Q9</accession>
<gene>
    <name evidence="2" type="ORF">IMF26_06585</name>
</gene>
<name>A0AAT9L9Q9_9FIRM</name>
<dbReference type="NCBIfam" id="NF047422">
    <property type="entry name" value="YfmF_fam"/>
    <property type="match status" value="1"/>
</dbReference>
<reference evidence="2" key="1">
    <citation type="submission" date="2020-10" db="EMBL/GenBank/DDBJ databases">
        <authorList>
            <person name="Kadnikov V."/>
            <person name="Beletsky A.V."/>
            <person name="Mardanov A.V."/>
            <person name="Karnachuk O.V."/>
            <person name="Ravin N.V."/>
        </authorList>
    </citation>
    <scope>NUCLEOTIDE SEQUENCE</scope>
    <source>
        <strain evidence="2">Bu02</strain>
    </source>
</reference>
<dbReference type="Pfam" id="PF05193">
    <property type="entry name" value="Peptidase_M16_C"/>
    <property type="match status" value="1"/>
</dbReference>